<comment type="caution">
    <text evidence="2">The sequence shown here is derived from an EMBL/GenBank/DDBJ whole genome shotgun (WGS) entry which is preliminary data.</text>
</comment>
<organism evidence="2 3">
    <name type="scientific">Xanthoceras sorbifolium</name>
    <dbReference type="NCBI Taxonomy" id="99658"/>
    <lineage>
        <taxon>Eukaryota</taxon>
        <taxon>Viridiplantae</taxon>
        <taxon>Streptophyta</taxon>
        <taxon>Embryophyta</taxon>
        <taxon>Tracheophyta</taxon>
        <taxon>Spermatophyta</taxon>
        <taxon>Magnoliopsida</taxon>
        <taxon>eudicotyledons</taxon>
        <taxon>Gunneridae</taxon>
        <taxon>Pentapetalae</taxon>
        <taxon>rosids</taxon>
        <taxon>malvids</taxon>
        <taxon>Sapindales</taxon>
        <taxon>Sapindaceae</taxon>
        <taxon>Xanthoceroideae</taxon>
        <taxon>Xanthoceras</taxon>
    </lineage>
</organism>
<name>A0ABQ8H4S1_9ROSI</name>
<sequence length="136" mass="15007">MEKPNQPHNNLLKATSLLLLFLFITITSNSSLSSARPLNINVQHHHHHHNHNHQLRQTEFESESESVFRIIALPSDSLKDIKRPCSSDDHRGMVADSGVPKYPKLAGKYGPLLLNILPKGGVPPSAPGKGTNDVKN</sequence>
<feature type="signal peptide" evidence="1">
    <location>
        <begin position="1"/>
        <end position="35"/>
    </location>
</feature>
<evidence type="ECO:0000256" key="1">
    <source>
        <dbReference type="SAM" id="SignalP"/>
    </source>
</evidence>
<dbReference type="Proteomes" id="UP000827721">
    <property type="component" value="Unassembled WGS sequence"/>
</dbReference>
<reference evidence="2 3" key="1">
    <citation type="submission" date="2021-02" db="EMBL/GenBank/DDBJ databases">
        <title>Plant Genome Project.</title>
        <authorList>
            <person name="Zhang R.-G."/>
        </authorList>
    </citation>
    <scope>NUCLEOTIDE SEQUENCE [LARGE SCALE GENOMIC DNA]</scope>
    <source>
        <tissue evidence="2">Leaves</tissue>
    </source>
</reference>
<feature type="chain" id="PRO_5045908301" evidence="1">
    <location>
        <begin position="36"/>
        <end position="136"/>
    </location>
</feature>
<protein>
    <submittedName>
        <fullName evidence="2">Uncharacterized protein</fullName>
    </submittedName>
</protein>
<gene>
    <name evidence="2" type="ORF">JRO89_XS14G0094300</name>
</gene>
<keyword evidence="3" id="KW-1185">Reference proteome</keyword>
<keyword evidence="1" id="KW-0732">Signal</keyword>
<proteinExistence type="predicted"/>
<evidence type="ECO:0000313" key="3">
    <source>
        <dbReference type="Proteomes" id="UP000827721"/>
    </source>
</evidence>
<evidence type="ECO:0000313" key="2">
    <source>
        <dbReference type="EMBL" id="KAH7548278.1"/>
    </source>
</evidence>
<accession>A0ABQ8H4S1</accession>
<dbReference type="EMBL" id="JAFEMO010000014">
    <property type="protein sequence ID" value="KAH7548278.1"/>
    <property type="molecule type" value="Genomic_DNA"/>
</dbReference>